<feature type="transmembrane region" description="Helical" evidence="10">
    <location>
        <begin position="41"/>
        <end position="60"/>
    </location>
</feature>
<evidence type="ECO:0000256" key="6">
    <source>
        <dbReference type="ARBA" id="ARBA00022989"/>
    </source>
</evidence>
<organism evidence="13 14">
    <name type="scientific">Cajanus cajan</name>
    <name type="common">Pigeon pea</name>
    <name type="synonym">Cajanus indicus</name>
    <dbReference type="NCBI Taxonomy" id="3821"/>
    <lineage>
        <taxon>Eukaryota</taxon>
        <taxon>Viridiplantae</taxon>
        <taxon>Streptophyta</taxon>
        <taxon>Embryophyta</taxon>
        <taxon>Tracheophyta</taxon>
        <taxon>Spermatophyta</taxon>
        <taxon>Magnoliopsida</taxon>
        <taxon>eudicotyledons</taxon>
        <taxon>Gunneridae</taxon>
        <taxon>Pentapetalae</taxon>
        <taxon>rosids</taxon>
        <taxon>fabids</taxon>
        <taxon>Fabales</taxon>
        <taxon>Fabaceae</taxon>
        <taxon>Papilionoideae</taxon>
        <taxon>50 kb inversion clade</taxon>
        <taxon>NPAAA clade</taxon>
        <taxon>indigoferoid/millettioid clade</taxon>
        <taxon>Phaseoleae</taxon>
        <taxon>Cajanus</taxon>
    </lineage>
</organism>
<dbReference type="Proteomes" id="UP000075243">
    <property type="component" value="Unassembled WGS sequence"/>
</dbReference>
<accession>A0A151RQX3</accession>
<dbReference type="PANTHER" id="PTHR32468:SF108">
    <property type="entry name" value="CATION_H(+) ANTIPORTER 15-LIKE"/>
    <property type="match status" value="1"/>
</dbReference>
<keyword evidence="14" id="KW-1185">Reference proteome</keyword>
<gene>
    <name evidence="13" type="ORF">KK1_033536</name>
</gene>
<dbReference type="OMA" id="AKRCWRF"/>
<dbReference type="InterPro" id="IPR006153">
    <property type="entry name" value="Cation/H_exchanger_TM"/>
</dbReference>
<feature type="domain" description="Cation/H(+) antiporter C-terminal" evidence="12">
    <location>
        <begin position="629"/>
        <end position="784"/>
    </location>
</feature>
<comment type="similarity">
    <text evidence="9">Belongs to the monovalent cation:proton antiporter 2 (CPA2) transporter (TC 2.A.37) family. CHX (TC 2.A.37.4) subfamily.</text>
</comment>
<evidence type="ECO:0000256" key="5">
    <source>
        <dbReference type="ARBA" id="ARBA00022958"/>
    </source>
</evidence>
<dbReference type="STRING" id="3821.A0A151RQX3"/>
<keyword evidence="4 10" id="KW-0812">Transmembrane</keyword>
<dbReference type="InterPro" id="IPR057290">
    <property type="entry name" value="CHX17_C"/>
</dbReference>
<protein>
    <submittedName>
        <fullName evidence="13">K(+)/H(+) antiporter 13</fullName>
    </submittedName>
</protein>
<feature type="transmembrane region" description="Helical" evidence="10">
    <location>
        <begin position="108"/>
        <end position="125"/>
    </location>
</feature>
<dbReference type="Pfam" id="PF23259">
    <property type="entry name" value="CHX17_C"/>
    <property type="match status" value="1"/>
</dbReference>
<dbReference type="InterPro" id="IPR038770">
    <property type="entry name" value="Na+/solute_symporter_sf"/>
</dbReference>
<evidence type="ECO:0000259" key="11">
    <source>
        <dbReference type="Pfam" id="PF00999"/>
    </source>
</evidence>
<evidence type="ECO:0000256" key="3">
    <source>
        <dbReference type="ARBA" id="ARBA00022538"/>
    </source>
</evidence>
<dbReference type="GO" id="GO:0012505">
    <property type="term" value="C:endomembrane system"/>
    <property type="evidence" value="ECO:0007669"/>
    <property type="project" value="TreeGrafter"/>
</dbReference>
<feature type="transmembrane region" description="Helical" evidence="10">
    <location>
        <begin position="411"/>
        <end position="430"/>
    </location>
</feature>
<keyword evidence="2" id="KW-0813">Transport</keyword>
<comment type="subcellular location">
    <subcellularLocation>
        <location evidence="1">Membrane</location>
        <topology evidence="1">Multi-pass membrane protein</topology>
    </subcellularLocation>
</comment>
<evidence type="ECO:0000256" key="10">
    <source>
        <dbReference type="SAM" id="Phobius"/>
    </source>
</evidence>
<evidence type="ECO:0000256" key="4">
    <source>
        <dbReference type="ARBA" id="ARBA00022692"/>
    </source>
</evidence>
<evidence type="ECO:0000256" key="8">
    <source>
        <dbReference type="ARBA" id="ARBA00023136"/>
    </source>
</evidence>
<evidence type="ECO:0000313" key="14">
    <source>
        <dbReference type="Proteomes" id="UP000075243"/>
    </source>
</evidence>
<proteinExistence type="inferred from homology"/>
<evidence type="ECO:0000256" key="2">
    <source>
        <dbReference type="ARBA" id="ARBA00022448"/>
    </source>
</evidence>
<feature type="transmembrane region" description="Helical" evidence="10">
    <location>
        <begin position="318"/>
        <end position="335"/>
    </location>
</feature>
<name>A0A151RQX3_CAJCA</name>
<feature type="transmembrane region" description="Helical" evidence="10">
    <location>
        <begin position="347"/>
        <end position="373"/>
    </location>
</feature>
<keyword evidence="6 10" id="KW-1133">Transmembrane helix</keyword>
<evidence type="ECO:0000256" key="1">
    <source>
        <dbReference type="ARBA" id="ARBA00004141"/>
    </source>
</evidence>
<dbReference type="Gene3D" id="1.20.1530.20">
    <property type="match status" value="1"/>
</dbReference>
<feature type="transmembrane region" description="Helical" evidence="10">
    <location>
        <begin position="72"/>
        <end position="88"/>
    </location>
</feature>
<dbReference type="InterPro" id="IPR050794">
    <property type="entry name" value="CPA2_transporter"/>
</dbReference>
<feature type="domain" description="Cation/H+ exchanger transmembrane" evidence="11">
    <location>
        <begin position="60"/>
        <end position="424"/>
    </location>
</feature>
<evidence type="ECO:0000256" key="9">
    <source>
        <dbReference type="ARBA" id="ARBA00038341"/>
    </source>
</evidence>
<evidence type="ECO:0000313" key="13">
    <source>
        <dbReference type="EMBL" id="KYP44955.1"/>
    </source>
</evidence>
<keyword evidence="5" id="KW-0630">Potassium</keyword>
<dbReference type="GO" id="GO:0006813">
    <property type="term" value="P:potassium ion transport"/>
    <property type="evidence" value="ECO:0007669"/>
    <property type="project" value="UniProtKB-KW"/>
</dbReference>
<sequence>MEDSVINVFNDTKTHQLVVCVKNDRSVGSLGVWIGDNPFDFVIPITLCQIIIHTLISRSLHYVLRPIRTPKFVCCVVAGILLGPTFIGRERAIVGALFPVKQSSVLNTVAKVAIAYWVFITSLKMDVMTTLKVAKRYWRFGVIPFFSSFFVTVTLLFWYNPTVASRGKVQNFPNIFTLSSFAVVSETLSNLNLVGTEMGQIALSSAMTSEILQWITMEIQFNSKETPEYMLVLLISVSVIAMICLCIVRPMVKMVIERTPPGKPIKEAHVIIILLGPLMMAALSDVFGIYFLVGPLFYGFVLPSGPPLATTILERSEVIISHFLMPFFYLFIGLRTDITGIPQHWPVVLSVLAILLVGCLVKVLACVLVSPMYNIKPKNGLVLGLILNVKGMVEIIFYSRMHKLRIIDNEVFSISVMYVLFITSVCIPLIKSLYRHRRVLQTPSIHERGVRTIQSILENQGFNIVSCVHTDELVHSMIALIEACSPTIQSPISIYVVHLIELVGKTTPILLPMNVNNRKSLSVNYPNTNHILRAFENYSNNSSGPVRILSYVNVAPYKSMHEAVCNLAEDSSVHVIIIPFHQNDNSLSNHVATKVRELNASFLANAQCTVGILVDRYSMLSGSSSKVSFHVGICFIGGKDDREALALGIRMLERMNTRVTLFRFVVVNKEQHASFVEKEEEILERTLDESLVDEFKANKNFSSDFVNVMYHEIVVEDCIQVLEAIRGMENDYDLVMVGKRHSMGDLMEEEMSNFMDNAKQLGIFGDMLASNEFCKGRVPVLVMQCGEKRVKQLENKVVPGYSTTN</sequence>
<feature type="transmembrane region" description="Helical" evidence="10">
    <location>
        <begin position="379"/>
        <end position="399"/>
    </location>
</feature>
<dbReference type="PANTHER" id="PTHR32468">
    <property type="entry name" value="CATION/H + ANTIPORTER"/>
    <property type="match status" value="1"/>
</dbReference>
<keyword evidence="3" id="KW-0633">Potassium transport</keyword>
<dbReference type="EMBL" id="KQ483607">
    <property type="protein sequence ID" value="KYP44955.1"/>
    <property type="molecule type" value="Genomic_DNA"/>
</dbReference>
<dbReference type="GO" id="GO:0016020">
    <property type="term" value="C:membrane"/>
    <property type="evidence" value="ECO:0007669"/>
    <property type="project" value="UniProtKB-SubCell"/>
</dbReference>
<feature type="transmembrane region" description="Helical" evidence="10">
    <location>
        <begin position="269"/>
        <end position="298"/>
    </location>
</feature>
<keyword evidence="8 10" id="KW-0472">Membrane</keyword>
<dbReference type="GO" id="GO:0015297">
    <property type="term" value="F:antiporter activity"/>
    <property type="evidence" value="ECO:0007669"/>
    <property type="project" value="InterPro"/>
</dbReference>
<dbReference type="GO" id="GO:0006885">
    <property type="term" value="P:regulation of pH"/>
    <property type="evidence" value="ECO:0007669"/>
    <property type="project" value="TreeGrafter"/>
</dbReference>
<keyword evidence="7" id="KW-0406">Ion transport</keyword>
<evidence type="ECO:0000256" key="7">
    <source>
        <dbReference type="ARBA" id="ARBA00023065"/>
    </source>
</evidence>
<feature type="transmembrane region" description="Helical" evidence="10">
    <location>
        <begin position="137"/>
        <end position="159"/>
    </location>
</feature>
<reference evidence="13" key="1">
    <citation type="journal article" date="2012" name="Nat. Biotechnol.">
        <title>Draft genome sequence of pigeonpea (Cajanus cajan), an orphan legume crop of resource-poor farmers.</title>
        <authorList>
            <person name="Varshney R.K."/>
            <person name="Chen W."/>
            <person name="Li Y."/>
            <person name="Bharti A.K."/>
            <person name="Saxena R.K."/>
            <person name="Schlueter J.A."/>
            <person name="Donoghue M.T."/>
            <person name="Azam S."/>
            <person name="Fan G."/>
            <person name="Whaley A.M."/>
            <person name="Farmer A.D."/>
            <person name="Sheridan J."/>
            <person name="Iwata A."/>
            <person name="Tuteja R."/>
            <person name="Penmetsa R.V."/>
            <person name="Wu W."/>
            <person name="Upadhyaya H.D."/>
            <person name="Yang S.P."/>
            <person name="Shah T."/>
            <person name="Saxena K.B."/>
            <person name="Michael T."/>
            <person name="McCombie W.R."/>
            <person name="Yang B."/>
            <person name="Zhang G."/>
            <person name="Yang H."/>
            <person name="Wang J."/>
            <person name="Spillane C."/>
            <person name="Cook D.R."/>
            <person name="May G.D."/>
            <person name="Xu X."/>
            <person name="Jackson S.A."/>
        </authorList>
    </citation>
    <scope>NUCLEOTIDE SEQUENCE [LARGE SCALE GENOMIC DNA]</scope>
</reference>
<dbReference type="Pfam" id="PF00999">
    <property type="entry name" value="Na_H_Exchanger"/>
    <property type="match status" value="1"/>
</dbReference>
<dbReference type="Gramene" id="C.cajan_30565.t">
    <property type="protein sequence ID" value="C.cajan_30565.t"/>
    <property type="gene ID" value="C.cajan_30565"/>
</dbReference>
<dbReference type="AlphaFoldDB" id="A0A151RQX3"/>
<dbReference type="GO" id="GO:1902600">
    <property type="term" value="P:proton transmembrane transport"/>
    <property type="evidence" value="ECO:0007669"/>
    <property type="project" value="InterPro"/>
</dbReference>
<feature type="transmembrane region" description="Helical" evidence="10">
    <location>
        <begin position="229"/>
        <end position="248"/>
    </location>
</feature>
<evidence type="ECO:0000259" key="12">
    <source>
        <dbReference type="Pfam" id="PF23259"/>
    </source>
</evidence>